<accession>A0AAE8W4A7</accession>
<proteinExistence type="predicted"/>
<dbReference type="PROSITE" id="PS51318">
    <property type="entry name" value="TAT"/>
    <property type="match status" value="1"/>
</dbReference>
<dbReference type="EMBL" id="SPAZ01000166">
    <property type="protein sequence ID" value="TQE32672.1"/>
    <property type="molecule type" value="Genomic_DNA"/>
</dbReference>
<dbReference type="PANTHER" id="PTHR33681:SF4">
    <property type="entry name" value="OS12G0171100 PROTEIN"/>
    <property type="match status" value="1"/>
</dbReference>
<dbReference type="InterPro" id="IPR014895">
    <property type="entry name" value="Alginate_lyase_2"/>
</dbReference>
<dbReference type="Pfam" id="PF08787">
    <property type="entry name" value="Alginate_lyase2"/>
    <property type="match status" value="1"/>
</dbReference>
<evidence type="ECO:0000259" key="2">
    <source>
        <dbReference type="Pfam" id="PF08787"/>
    </source>
</evidence>
<sequence>MNRRTVLRAGAGLLAGGTALALPQGPLASATTAATAEPAADPTDGWTQTSFACSWQKPWNLDLADRHSYSGGVHRMWVHATDEPFEEGSTTDPRTEMRWKNDYKTGDRMWDADVCLPSGSDGASFVQILRSVRPSGTPATDIMLNVYDTDGGTVRRYDGTVLRTNAYDTWFNVKIAHAASSGTGTIKVYFDDSLVLTVADRGPATRYFKNGVYNHGSGRVEARFRDIRHWTR</sequence>
<feature type="signal peptide" evidence="1">
    <location>
        <begin position="1"/>
        <end position="21"/>
    </location>
</feature>
<dbReference type="AlphaFoldDB" id="A0AAE8W4A7"/>
<organism evidence="3 4">
    <name type="scientific">Streptomyces ipomoeae</name>
    <dbReference type="NCBI Taxonomy" id="103232"/>
    <lineage>
        <taxon>Bacteria</taxon>
        <taxon>Bacillati</taxon>
        <taxon>Actinomycetota</taxon>
        <taxon>Actinomycetes</taxon>
        <taxon>Kitasatosporales</taxon>
        <taxon>Streptomycetaceae</taxon>
        <taxon>Streptomyces</taxon>
    </lineage>
</organism>
<name>A0AAE8W4A7_9ACTN</name>
<dbReference type="RefSeq" id="WP_009319208.1">
    <property type="nucleotide sequence ID" value="NZ_JARAVA010000028.1"/>
</dbReference>
<evidence type="ECO:0000256" key="1">
    <source>
        <dbReference type="SAM" id="SignalP"/>
    </source>
</evidence>
<feature type="chain" id="PRO_5041907041" evidence="1">
    <location>
        <begin position="22"/>
        <end position="232"/>
    </location>
</feature>
<evidence type="ECO:0000313" key="3">
    <source>
        <dbReference type="EMBL" id="TQE32672.1"/>
    </source>
</evidence>
<keyword evidence="1" id="KW-0732">Signal</keyword>
<dbReference type="Proteomes" id="UP000318720">
    <property type="component" value="Unassembled WGS sequence"/>
</dbReference>
<reference evidence="3 4" key="1">
    <citation type="submission" date="2019-03" db="EMBL/GenBank/DDBJ databases">
        <title>Comparative genomic analyses of the sweetpotato soil rot pathogen, Streptomyces ipomoeae.</title>
        <authorList>
            <person name="Ruschel Soares N."/>
            <person name="Badger J.H."/>
            <person name="Huguet-Tapia J.C."/>
            <person name="Clark C.A."/>
            <person name="Pettis G.S."/>
        </authorList>
    </citation>
    <scope>NUCLEOTIDE SEQUENCE [LARGE SCALE GENOMIC DNA]</scope>
    <source>
        <strain evidence="3 4">88-35</strain>
    </source>
</reference>
<feature type="domain" description="Alginate lyase 2" evidence="2">
    <location>
        <begin position="71"/>
        <end position="227"/>
    </location>
</feature>
<dbReference type="InterPro" id="IPR006311">
    <property type="entry name" value="TAT_signal"/>
</dbReference>
<dbReference type="PANTHER" id="PTHR33681">
    <property type="entry name" value="BINDING PROTEIN, PUTATIVE, EXPRESSED-RELATED"/>
    <property type="match status" value="1"/>
</dbReference>
<evidence type="ECO:0000313" key="4">
    <source>
        <dbReference type="Proteomes" id="UP000318720"/>
    </source>
</evidence>
<protein>
    <submittedName>
        <fullName evidence="3">Cinnamyl alcohol dehydrogenase</fullName>
    </submittedName>
</protein>
<comment type="caution">
    <text evidence="3">The sequence shown here is derived from an EMBL/GenBank/DDBJ whole genome shotgun (WGS) entry which is preliminary data.</text>
</comment>
<gene>
    <name evidence="3" type="ORF">Sipo8835_19860</name>
</gene>